<dbReference type="Pfam" id="PF03629">
    <property type="entry name" value="SASA"/>
    <property type="match status" value="1"/>
</dbReference>
<dbReference type="GO" id="GO:0005975">
    <property type="term" value="P:carbohydrate metabolic process"/>
    <property type="evidence" value="ECO:0007669"/>
    <property type="project" value="TreeGrafter"/>
</dbReference>
<evidence type="ECO:0000313" key="4">
    <source>
        <dbReference type="EMBL" id="PKU93752.1"/>
    </source>
</evidence>
<evidence type="ECO:0000313" key="5">
    <source>
        <dbReference type="Proteomes" id="UP000233722"/>
    </source>
</evidence>
<keyword evidence="2" id="KW-0732">Signal</keyword>
<dbReference type="InterPro" id="IPR036514">
    <property type="entry name" value="SGNH_hydro_sf"/>
</dbReference>
<accession>A0A2N3QQ56</accession>
<dbReference type="PANTHER" id="PTHR22901">
    <property type="entry name" value="SIALATE O-ACETYLESTERASE"/>
    <property type="match status" value="1"/>
</dbReference>
<dbReference type="AlphaFoldDB" id="A0A2N3QQ56"/>
<dbReference type="PANTHER" id="PTHR22901:SF0">
    <property type="entry name" value="SIALATE O-ACETYLESTERASE"/>
    <property type="match status" value="1"/>
</dbReference>
<protein>
    <submittedName>
        <fullName evidence="4">Sialic acid-specific 9-O-acetylesterase</fullName>
    </submittedName>
</protein>
<organism evidence="4 5">
    <name type="scientific">Bifidobacterium pseudolongum subsp. globosum</name>
    <dbReference type="NCBI Taxonomy" id="1690"/>
    <lineage>
        <taxon>Bacteria</taxon>
        <taxon>Bacillati</taxon>
        <taxon>Actinomycetota</taxon>
        <taxon>Actinomycetes</taxon>
        <taxon>Bifidobacteriales</taxon>
        <taxon>Bifidobacteriaceae</taxon>
        <taxon>Bifidobacterium</taxon>
    </lineage>
</organism>
<sequence>MLHTARTTRISSAPARPPHLPHDCRRALALLLALCLAVCAGACGSAHNTSARTAPSNSASTASGEVSVAMQPYVAEQMVLQRDAPITLSGLIARQDGEVDASAITVTLTGDGTRRAGKATVKDNRFTTTLDALPASETPYELTVAYGDQTVFHLNTVYIGDVFVASGQSNMELNYQQYYGTADQARKNLGSAFSLSDLPELVDDPGIHFIRATHTTDSADFPVDPVMGGEWKACTGTDAQYLGYLPQLFAQQLRADEPHVPIGIIQTAWGSTPIRDHVPGGSIYKNHIAPLRGTHIAGVIWYQGCNDAWQLQNALDYEAQFSTLINDYRTVLEDPQMPFLYVQLARWGGAQYTQYVRQAQLDTLTDPNLKNTANLGMTVTIDTDKGTSSVIHPLGKDIIAARMASQWRAIRAHKSIPSGPLAAAARRTGDGTVQLTFQSGTAQGLRAMKPDYSLSASADAVATATSQPVEGFEVADASGEFHKATASIDGSAVTLRCPQVRTISQVRYLWAGEPHSSTLLYNASALPASPFILAVSR</sequence>
<dbReference type="Gene3D" id="3.40.50.1110">
    <property type="entry name" value="SGNH hydrolase"/>
    <property type="match status" value="1"/>
</dbReference>
<dbReference type="InterPro" id="IPR039329">
    <property type="entry name" value="SIAE"/>
</dbReference>
<reference evidence="4 5" key="1">
    <citation type="submission" date="2017-10" db="EMBL/GenBank/DDBJ databases">
        <title>Bifidobacterium genomics.</title>
        <authorList>
            <person name="Lugli G.A."/>
            <person name="Milani C."/>
            <person name="Mancabelli L."/>
        </authorList>
    </citation>
    <scope>NUCLEOTIDE SEQUENCE [LARGE SCALE GENOMIC DNA]</scope>
    <source>
        <strain evidence="4 5">1747B</strain>
    </source>
</reference>
<dbReference type="GO" id="GO:0001681">
    <property type="term" value="F:sialate O-acetylesterase activity"/>
    <property type="evidence" value="ECO:0007669"/>
    <property type="project" value="InterPro"/>
</dbReference>
<dbReference type="EMBL" id="PCHA01000032">
    <property type="protein sequence ID" value="PKU93752.1"/>
    <property type="molecule type" value="Genomic_DNA"/>
</dbReference>
<proteinExistence type="predicted"/>
<dbReference type="InterPro" id="IPR005181">
    <property type="entry name" value="SASA"/>
</dbReference>
<evidence type="ECO:0000256" key="2">
    <source>
        <dbReference type="SAM" id="SignalP"/>
    </source>
</evidence>
<feature type="chain" id="PRO_5014930537" evidence="2">
    <location>
        <begin position="43"/>
        <end position="537"/>
    </location>
</feature>
<evidence type="ECO:0000259" key="3">
    <source>
        <dbReference type="Pfam" id="PF03629"/>
    </source>
</evidence>
<dbReference type="Proteomes" id="UP000233722">
    <property type="component" value="Unassembled WGS sequence"/>
</dbReference>
<name>A0A2N3QQ56_9BIFI</name>
<feature type="domain" description="Sialate O-acetylesterase" evidence="3">
    <location>
        <begin position="161"/>
        <end position="384"/>
    </location>
</feature>
<gene>
    <name evidence="4" type="ORF">CQR45_1533</name>
</gene>
<dbReference type="SUPFAM" id="SSF52266">
    <property type="entry name" value="SGNH hydrolase"/>
    <property type="match status" value="1"/>
</dbReference>
<evidence type="ECO:0000256" key="1">
    <source>
        <dbReference type="ARBA" id="ARBA00022801"/>
    </source>
</evidence>
<comment type="caution">
    <text evidence="4">The sequence shown here is derived from an EMBL/GenBank/DDBJ whole genome shotgun (WGS) entry which is preliminary data.</text>
</comment>
<keyword evidence="1" id="KW-0378">Hydrolase</keyword>
<feature type="signal peptide" evidence="2">
    <location>
        <begin position="1"/>
        <end position="42"/>
    </location>
</feature>